<sequence>MASFPVPPAPPPELRDWRPITGGESGDLVLRSPDGGRIAKVASPARGDELAGERDRLLWLHGTAIPSPAVLGWGTDVNGAMLLIEALPGVPADELGPVGLERAWPSVLALVRSLHRLPASSCPFVHGIADMLAAARATVAGGRVRTEFLPEELQDAPPVEILESLEVEAPLRLSQEAAQTVVCHGDLCLPNILVDPHTCQVTGLVDAGRLGRGDPYLDLALLLATAREVWADGDAAAHAERLLEQALGLVLDRPRRDFVLRLDPLTW</sequence>
<accession>A0ABV6RDY9</accession>
<dbReference type="InterPro" id="IPR011009">
    <property type="entry name" value="Kinase-like_dom_sf"/>
</dbReference>
<dbReference type="Gene3D" id="3.90.1200.10">
    <property type="match status" value="1"/>
</dbReference>
<dbReference type="Gene3D" id="3.30.200.20">
    <property type="entry name" value="Phosphorylase Kinase, domain 1"/>
    <property type="match status" value="1"/>
</dbReference>
<keyword evidence="4 7" id="KW-0418">Kinase</keyword>
<evidence type="ECO:0000256" key="7">
    <source>
        <dbReference type="PIRNR" id="PIRNR000706"/>
    </source>
</evidence>
<evidence type="ECO:0000313" key="11">
    <source>
        <dbReference type="Proteomes" id="UP001589793"/>
    </source>
</evidence>
<dbReference type="CDD" id="cd05150">
    <property type="entry name" value="APH"/>
    <property type="match status" value="1"/>
</dbReference>
<comment type="caution">
    <text evidence="10">The sequence shown here is derived from an EMBL/GenBank/DDBJ whole genome shotgun (WGS) entry which is preliminary data.</text>
</comment>
<dbReference type="PIRSF" id="PIRSF000706">
    <property type="entry name" value="Kanamycin_kin"/>
    <property type="match status" value="1"/>
</dbReference>
<feature type="domain" description="Aminoglycoside phosphotransferase" evidence="9">
    <location>
        <begin position="16"/>
        <end position="242"/>
    </location>
</feature>
<name>A0ABV6RDY9_9MICO</name>
<evidence type="ECO:0000313" key="10">
    <source>
        <dbReference type="EMBL" id="MFC0675213.1"/>
    </source>
</evidence>
<dbReference type="Pfam" id="PF01636">
    <property type="entry name" value="APH"/>
    <property type="match status" value="1"/>
</dbReference>
<evidence type="ECO:0000259" key="9">
    <source>
        <dbReference type="Pfam" id="PF01636"/>
    </source>
</evidence>
<gene>
    <name evidence="10" type="ORF">ACFFF6_14715</name>
</gene>
<dbReference type="InterPro" id="IPR002575">
    <property type="entry name" value="Aminoglycoside_PTrfase"/>
</dbReference>
<organism evidence="10 11">
    <name type="scientific">Brachybacterium hainanense</name>
    <dbReference type="NCBI Taxonomy" id="1541174"/>
    <lineage>
        <taxon>Bacteria</taxon>
        <taxon>Bacillati</taxon>
        <taxon>Actinomycetota</taxon>
        <taxon>Actinomycetes</taxon>
        <taxon>Micrococcales</taxon>
        <taxon>Dermabacteraceae</taxon>
        <taxon>Brachybacterium</taxon>
    </lineage>
</organism>
<dbReference type="PANTHER" id="PTHR21310">
    <property type="entry name" value="AMINOGLYCOSIDE PHOSPHOTRANSFERASE-RELATED-RELATED"/>
    <property type="match status" value="1"/>
</dbReference>
<dbReference type="Proteomes" id="UP001589793">
    <property type="component" value="Unassembled WGS sequence"/>
</dbReference>
<keyword evidence="11" id="KW-1185">Reference proteome</keyword>
<feature type="compositionally biased region" description="Pro residues" evidence="8">
    <location>
        <begin position="1"/>
        <end position="12"/>
    </location>
</feature>
<evidence type="ECO:0000256" key="3">
    <source>
        <dbReference type="ARBA" id="ARBA00022741"/>
    </source>
</evidence>
<evidence type="ECO:0000256" key="8">
    <source>
        <dbReference type="SAM" id="MobiDB-lite"/>
    </source>
</evidence>
<evidence type="ECO:0000256" key="1">
    <source>
        <dbReference type="ARBA" id="ARBA00006219"/>
    </source>
</evidence>
<reference evidence="10 11" key="1">
    <citation type="submission" date="2024-09" db="EMBL/GenBank/DDBJ databases">
        <authorList>
            <person name="Sun Q."/>
            <person name="Mori K."/>
        </authorList>
    </citation>
    <scope>NUCLEOTIDE SEQUENCE [LARGE SCALE GENOMIC DNA]</scope>
    <source>
        <strain evidence="10 11">CICC 10874</strain>
    </source>
</reference>
<dbReference type="RefSeq" id="WP_376982037.1">
    <property type="nucleotide sequence ID" value="NZ_JBHLSV010000020.1"/>
</dbReference>
<evidence type="ECO:0000256" key="5">
    <source>
        <dbReference type="ARBA" id="ARBA00022840"/>
    </source>
</evidence>
<evidence type="ECO:0000256" key="6">
    <source>
        <dbReference type="ARBA" id="ARBA00023251"/>
    </source>
</evidence>
<keyword evidence="3 7" id="KW-0547">Nucleotide-binding</keyword>
<dbReference type="EMBL" id="JBHLSV010000020">
    <property type="protein sequence ID" value="MFC0675213.1"/>
    <property type="molecule type" value="Genomic_DNA"/>
</dbReference>
<proteinExistence type="inferred from homology"/>
<dbReference type="InterPro" id="IPR051678">
    <property type="entry name" value="AGP_Transferase"/>
</dbReference>
<keyword evidence="6 7" id="KW-0046">Antibiotic resistance</keyword>
<evidence type="ECO:0000256" key="4">
    <source>
        <dbReference type="ARBA" id="ARBA00022777"/>
    </source>
</evidence>
<dbReference type="SUPFAM" id="SSF56112">
    <property type="entry name" value="Protein kinase-like (PK-like)"/>
    <property type="match status" value="1"/>
</dbReference>
<dbReference type="PANTHER" id="PTHR21310:SF41">
    <property type="entry name" value="3'-PHOSPHOTRANSFERASE, PUTATIVE-RELATED"/>
    <property type="match status" value="1"/>
</dbReference>
<keyword evidence="5 7" id="KW-0067">ATP-binding</keyword>
<evidence type="ECO:0000256" key="2">
    <source>
        <dbReference type="ARBA" id="ARBA00022679"/>
    </source>
</evidence>
<comment type="similarity">
    <text evidence="1 7">Belongs to the aminoglycoside phosphotransferase family.</text>
</comment>
<feature type="region of interest" description="Disordered" evidence="8">
    <location>
        <begin position="1"/>
        <end position="21"/>
    </location>
</feature>
<keyword evidence="2 7" id="KW-0808">Transferase</keyword>
<protein>
    <submittedName>
        <fullName evidence="10">Phosphotransferase</fullName>
    </submittedName>
</protein>
<dbReference type="InterPro" id="IPR024165">
    <property type="entry name" value="Kan/Strep_kinase"/>
</dbReference>